<gene>
    <name evidence="1" type="ORF">S06H3_41812</name>
</gene>
<accession>X1PSZ0</accession>
<feature type="non-terminal residue" evidence="1">
    <location>
        <position position="264"/>
    </location>
</feature>
<evidence type="ECO:0000313" key="1">
    <source>
        <dbReference type="EMBL" id="GAI33969.1"/>
    </source>
</evidence>
<organism evidence="1">
    <name type="scientific">marine sediment metagenome</name>
    <dbReference type="NCBI Taxonomy" id="412755"/>
    <lineage>
        <taxon>unclassified sequences</taxon>
        <taxon>metagenomes</taxon>
        <taxon>ecological metagenomes</taxon>
    </lineage>
</organism>
<reference evidence="1" key="1">
    <citation type="journal article" date="2014" name="Front. Microbiol.">
        <title>High frequency of phylogenetically diverse reductive dehalogenase-homologous genes in deep subseafloor sedimentary metagenomes.</title>
        <authorList>
            <person name="Kawai M."/>
            <person name="Futagami T."/>
            <person name="Toyoda A."/>
            <person name="Takaki Y."/>
            <person name="Nishi S."/>
            <person name="Hori S."/>
            <person name="Arai W."/>
            <person name="Tsubouchi T."/>
            <person name="Morono Y."/>
            <person name="Uchiyama I."/>
            <person name="Ito T."/>
            <person name="Fujiyama A."/>
            <person name="Inagaki F."/>
            <person name="Takami H."/>
        </authorList>
    </citation>
    <scope>NUCLEOTIDE SEQUENCE</scope>
    <source>
        <strain evidence="1">Expedition CK06-06</strain>
    </source>
</reference>
<name>X1PSZ0_9ZZZZ</name>
<protein>
    <submittedName>
        <fullName evidence="1">Uncharacterized protein</fullName>
    </submittedName>
</protein>
<sequence length="264" mass="29906">EQSIYLDRKQRLKSLSGIGSIPDGYVIIFGDIPHWHIVEVELSSHPLHDHIVAQVGRFISGISNPSIQRGIVNAIDEEIARNDFLKLKLKKVIEPIETYRFLSDLISKQPILTIIIEKETEELREALNALRHPQIKVVEFQTFTREGVGIAVHAHLFERLYVPQVTPEQEALSAGDVVGFSGINQQNTNYHYIDIDMSIRSCFPADKVRFTLETTAGKIDTNIVGTSSSSPYIQRNLKKWFDAHPDLKTGDVVSFTVIEPMKKY</sequence>
<dbReference type="AlphaFoldDB" id="X1PSZ0"/>
<feature type="non-terminal residue" evidence="1">
    <location>
        <position position="1"/>
    </location>
</feature>
<dbReference type="EMBL" id="BARV01025806">
    <property type="protein sequence ID" value="GAI33969.1"/>
    <property type="molecule type" value="Genomic_DNA"/>
</dbReference>
<proteinExistence type="predicted"/>
<comment type="caution">
    <text evidence="1">The sequence shown here is derived from an EMBL/GenBank/DDBJ whole genome shotgun (WGS) entry which is preliminary data.</text>
</comment>